<reference evidence="3 4" key="1">
    <citation type="journal article" date="2019" name="Nat. Plants">
        <title>Genome sequencing of Musa balbisiana reveals subgenome evolution and function divergence in polyploid bananas.</title>
        <authorList>
            <person name="Yao X."/>
        </authorList>
    </citation>
    <scope>NUCLEOTIDE SEQUENCE [LARGE SCALE GENOMIC DNA]</scope>
    <source>
        <strain evidence="4">cv. DH-PKW</strain>
        <tissue evidence="3">Leaves</tissue>
    </source>
</reference>
<sequence length="373" mass="39330">MPSWGTKKPRTLRHKPLGPIPPPPPTLPSPPSVPSPPPTLPSPPSVPPPPHPLPSPPYNVPPPPPPIAEKEGGEGCGRPRSPSPVTSLSFRGSRVGGDNDDAGPSAVATSDQGRHTVEDDAGSNAALPSLPGNRPEHNDAVVTSGQGWHSVDDDVGPSVAATSVPGNRSEHDDALATSGQGTHNVDGDAGPSAAPPSVPRSRSKNNDAGPSGAASLPRGKQFKSTKRRRKECLEEQRAMMNSLVEEQANLRRETEAYRRRLEIKKASNSVLQGMPEKAAAAAPAHHNNLDLELRLRQPSPPALVRHPTLAGVRPPGETTAAWRSGCELHMQMQSADRCGVEVGEEAEDGDTEGEEEAQASKAIRLKRSGLEDY</sequence>
<comment type="caution">
    <text evidence="3">The sequence shown here is derived from an EMBL/GenBank/DDBJ whole genome shotgun (WGS) entry which is preliminary data.</text>
</comment>
<dbReference type="PANTHER" id="PTHR37614">
    <property type="entry name" value="OS02G0121400 PROTEIN"/>
    <property type="match status" value="1"/>
</dbReference>
<dbReference type="Proteomes" id="UP000317650">
    <property type="component" value="Chromosome 1"/>
</dbReference>
<feature type="region of interest" description="Disordered" evidence="2">
    <location>
        <begin position="337"/>
        <end position="373"/>
    </location>
</feature>
<feature type="compositionally biased region" description="Pro residues" evidence="2">
    <location>
        <begin position="18"/>
        <end position="67"/>
    </location>
</feature>
<feature type="region of interest" description="Disordered" evidence="2">
    <location>
        <begin position="1"/>
        <end position="232"/>
    </location>
</feature>
<evidence type="ECO:0000256" key="1">
    <source>
        <dbReference type="SAM" id="Coils"/>
    </source>
</evidence>
<evidence type="ECO:0000256" key="2">
    <source>
        <dbReference type="SAM" id="MobiDB-lite"/>
    </source>
</evidence>
<dbReference type="EMBL" id="PYDT01000004">
    <property type="protein sequence ID" value="THU63740.1"/>
    <property type="molecule type" value="Genomic_DNA"/>
</dbReference>
<feature type="compositionally biased region" description="Basic residues" evidence="2">
    <location>
        <begin position="7"/>
        <end position="16"/>
    </location>
</feature>
<name>A0A4S8JNM0_MUSBA</name>
<keyword evidence="1" id="KW-0175">Coiled coil</keyword>
<feature type="compositionally biased region" description="Basic residues" evidence="2">
    <location>
        <begin position="220"/>
        <end position="230"/>
    </location>
</feature>
<accession>A0A4S8JNM0</accession>
<organism evidence="3 4">
    <name type="scientific">Musa balbisiana</name>
    <name type="common">Banana</name>
    <dbReference type="NCBI Taxonomy" id="52838"/>
    <lineage>
        <taxon>Eukaryota</taxon>
        <taxon>Viridiplantae</taxon>
        <taxon>Streptophyta</taxon>
        <taxon>Embryophyta</taxon>
        <taxon>Tracheophyta</taxon>
        <taxon>Spermatophyta</taxon>
        <taxon>Magnoliopsida</taxon>
        <taxon>Liliopsida</taxon>
        <taxon>Zingiberales</taxon>
        <taxon>Musaceae</taxon>
        <taxon>Musa</taxon>
    </lineage>
</organism>
<dbReference type="AlphaFoldDB" id="A0A4S8JNM0"/>
<feature type="compositionally biased region" description="Acidic residues" evidence="2">
    <location>
        <begin position="342"/>
        <end position="357"/>
    </location>
</feature>
<dbReference type="PANTHER" id="PTHR37614:SF2">
    <property type="entry name" value="OS02G0121400 PROTEIN"/>
    <property type="match status" value="1"/>
</dbReference>
<gene>
    <name evidence="3" type="ORF">C4D60_Mb01t19010</name>
</gene>
<feature type="coiled-coil region" evidence="1">
    <location>
        <begin position="233"/>
        <end position="260"/>
    </location>
</feature>
<evidence type="ECO:0000313" key="4">
    <source>
        <dbReference type="Proteomes" id="UP000317650"/>
    </source>
</evidence>
<keyword evidence="4" id="KW-1185">Reference proteome</keyword>
<evidence type="ECO:0000313" key="3">
    <source>
        <dbReference type="EMBL" id="THU63740.1"/>
    </source>
</evidence>
<proteinExistence type="predicted"/>
<protein>
    <submittedName>
        <fullName evidence="3">Uncharacterized protein</fullName>
    </submittedName>
</protein>